<dbReference type="InterPro" id="IPR036397">
    <property type="entry name" value="RNaseH_sf"/>
</dbReference>
<evidence type="ECO:0000256" key="3">
    <source>
        <dbReference type="ARBA" id="ARBA00011245"/>
    </source>
</evidence>
<evidence type="ECO:0000256" key="1">
    <source>
        <dbReference type="ARBA" id="ARBA00000077"/>
    </source>
</evidence>
<dbReference type="InterPro" id="IPR022892">
    <property type="entry name" value="RNaseHI"/>
</dbReference>
<dbReference type="STRING" id="589865.DaAHT2_2667"/>
<comment type="similarity">
    <text evidence="2 10">Belongs to the RNase H family.</text>
</comment>
<dbReference type="PANTHER" id="PTHR10642:SF26">
    <property type="entry name" value="RIBONUCLEASE H1"/>
    <property type="match status" value="1"/>
</dbReference>
<feature type="compositionally biased region" description="Low complexity" evidence="11">
    <location>
        <begin position="61"/>
        <end position="71"/>
    </location>
</feature>
<protein>
    <recommendedName>
        <fullName evidence="4 10">Ribonuclease H</fullName>
        <shortName evidence="10">RNase H</shortName>
        <ecNumber evidence="4 10">3.1.26.4</ecNumber>
    </recommendedName>
</protein>
<evidence type="ECO:0000256" key="11">
    <source>
        <dbReference type="SAM" id="MobiDB-lite"/>
    </source>
</evidence>
<dbReference type="CDD" id="cd09278">
    <property type="entry name" value="RNase_HI_prokaryote_like"/>
    <property type="match status" value="1"/>
</dbReference>
<dbReference type="Gene3D" id="3.40.970.10">
    <property type="entry name" value="Ribonuclease H1, N-terminal domain"/>
    <property type="match status" value="1"/>
</dbReference>
<dbReference type="GO" id="GO:0004523">
    <property type="term" value="F:RNA-DNA hybrid ribonuclease activity"/>
    <property type="evidence" value="ECO:0007669"/>
    <property type="project" value="UniProtKB-UniRule"/>
</dbReference>
<evidence type="ECO:0000256" key="7">
    <source>
        <dbReference type="ARBA" id="ARBA00022759"/>
    </source>
</evidence>
<comment type="cofactor">
    <cofactor evidence="10">
        <name>Mg(2+)</name>
        <dbReference type="ChEBI" id="CHEBI:18420"/>
    </cofactor>
    <text evidence="10">Binds 1 Mg(2+) ion per subunit. May bind a second metal ion at a regulatory site, or after substrate binding.</text>
</comment>
<keyword evidence="5 10" id="KW-0540">Nuclease</keyword>
<dbReference type="GO" id="GO:0005737">
    <property type="term" value="C:cytoplasm"/>
    <property type="evidence" value="ECO:0007669"/>
    <property type="project" value="UniProtKB-SubCell"/>
</dbReference>
<feature type="domain" description="RNase H type-1" evidence="12">
    <location>
        <begin position="87"/>
        <end position="230"/>
    </location>
</feature>
<feature type="binding site" evidence="10">
    <location>
        <position position="96"/>
    </location>
    <ligand>
        <name>Mg(2+)</name>
        <dbReference type="ChEBI" id="CHEBI:18420"/>
        <label>2</label>
    </ligand>
</feature>
<dbReference type="InterPro" id="IPR017067">
    <property type="entry name" value="RNase_H1_euk"/>
</dbReference>
<keyword evidence="10" id="KW-0963">Cytoplasm</keyword>
<comment type="function">
    <text evidence="10">Endonuclease that specifically degrades the RNA of RNA-DNA hybrids.</text>
</comment>
<dbReference type="eggNOG" id="COG3341">
    <property type="taxonomic scope" value="Bacteria"/>
</dbReference>
<dbReference type="FunFam" id="3.40.970.10:FF:000001">
    <property type="entry name" value="Ribonuclease H1"/>
    <property type="match status" value="1"/>
</dbReference>
<dbReference type="PIRSF" id="PIRSF036852">
    <property type="entry name" value="Ribonuclease_H1_euk"/>
    <property type="match status" value="1"/>
</dbReference>
<dbReference type="HOGENOM" id="CLU_030894_0_4_7"/>
<dbReference type="InterPro" id="IPR002156">
    <property type="entry name" value="RNaseH_domain"/>
</dbReference>
<feature type="binding site" evidence="10">
    <location>
        <position position="222"/>
    </location>
    <ligand>
        <name>Mg(2+)</name>
        <dbReference type="ChEBI" id="CHEBI:18420"/>
        <label>2</label>
    </ligand>
</feature>
<proteinExistence type="inferred from homology"/>
<dbReference type="SUPFAM" id="SSF55658">
    <property type="entry name" value="L9 N-domain-like"/>
    <property type="match status" value="1"/>
</dbReference>
<name>D6Z1J2_DESAT</name>
<evidence type="ECO:0000313" key="13">
    <source>
        <dbReference type="EMBL" id="ADH87326.1"/>
    </source>
</evidence>
<evidence type="ECO:0000259" key="12">
    <source>
        <dbReference type="PROSITE" id="PS50879"/>
    </source>
</evidence>
<dbReference type="RefSeq" id="WP_013164831.1">
    <property type="nucleotide sequence ID" value="NC_014216.1"/>
</dbReference>
<keyword evidence="14" id="KW-1185">Reference proteome</keyword>
<dbReference type="Gene3D" id="3.30.420.10">
    <property type="entry name" value="Ribonuclease H-like superfamily/Ribonuclease H"/>
    <property type="match status" value="1"/>
</dbReference>
<evidence type="ECO:0000256" key="9">
    <source>
        <dbReference type="ARBA" id="ARBA00022842"/>
    </source>
</evidence>
<dbReference type="InterPro" id="IPR012337">
    <property type="entry name" value="RNaseH-like_sf"/>
</dbReference>
<feature type="binding site" evidence="10">
    <location>
        <position position="96"/>
    </location>
    <ligand>
        <name>Mg(2+)</name>
        <dbReference type="ChEBI" id="CHEBI:18420"/>
        <label>1</label>
    </ligand>
</feature>
<dbReference type="GO" id="GO:0003676">
    <property type="term" value="F:nucleic acid binding"/>
    <property type="evidence" value="ECO:0007669"/>
    <property type="project" value="InterPro"/>
</dbReference>
<dbReference type="HAMAP" id="MF_00042">
    <property type="entry name" value="RNase_H"/>
    <property type="match status" value="1"/>
</dbReference>
<dbReference type="InterPro" id="IPR009027">
    <property type="entry name" value="Ribosomal_bL9/RNase_H1_N"/>
</dbReference>
<comment type="subcellular location">
    <subcellularLocation>
        <location evidence="10">Cytoplasm</location>
    </subcellularLocation>
</comment>
<evidence type="ECO:0000256" key="4">
    <source>
        <dbReference type="ARBA" id="ARBA00012180"/>
    </source>
</evidence>
<dbReference type="InterPro" id="IPR050092">
    <property type="entry name" value="RNase_H"/>
</dbReference>
<evidence type="ECO:0000256" key="8">
    <source>
        <dbReference type="ARBA" id="ARBA00022801"/>
    </source>
</evidence>
<dbReference type="GO" id="GO:0043137">
    <property type="term" value="P:DNA replication, removal of RNA primer"/>
    <property type="evidence" value="ECO:0007669"/>
    <property type="project" value="TreeGrafter"/>
</dbReference>
<dbReference type="eggNOG" id="COG0328">
    <property type="taxonomic scope" value="Bacteria"/>
</dbReference>
<dbReference type="NCBIfam" id="NF001236">
    <property type="entry name" value="PRK00203.1"/>
    <property type="match status" value="1"/>
</dbReference>
<feature type="binding site" evidence="10">
    <location>
        <position position="157"/>
    </location>
    <ligand>
        <name>Mg(2+)</name>
        <dbReference type="ChEBI" id="CHEBI:18420"/>
        <label>1</label>
    </ligand>
</feature>
<reference evidence="14" key="1">
    <citation type="submission" date="2010-02" db="EMBL/GenBank/DDBJ databases">
        <title>Complete sequence of Desulfurivibrio alkaliphilus AHT2.</title>
        <authorList>
            <consortium name="US DOE Joint Genome Institute"/>
            <person name="Pitluck S."/>
            <person name="Chertkov O."/>
            <person name="Detter J.C."/>
            <person name="Han C."/>
            <person name="Tapia R."/>
            <person name="Larimer F."/>
            <person name="Land M."/>
            <person name="Hauser L."/>
            <person name="Kyrpides N."/>
            <person name="Mikhailova N."/>
            <person name="Sorokin D.Y."/>
            <person name="Muyzer G."/>
            <person name="Woyke T."/>
        </authorList>
    </citation>
    <scope>NUCLEOTIDE SEQUENCE [LARGE SCALE GENOMIC DNA]</scope>
    <source>
        <strain evidence="14">DSM 19089 / UNIQEM U267 / AHT2</strain>
    </source>
</reference>
<dbReference type="FunCoup" id="D6Z1J2">
    <property type="interactions" value="213"/>
</dbReference>
<dbReference type="InParanoid" id="D6Z1J2"/>
<evidence type="ECO:0000313" key="14">
    <source>
        <dbReference type="Proteomes" id="UP000001508"/>
    </source>
</evidence>
<dbReference type="AlphaFoldDB" id="D6Z1J2"/>
<dbReference type="Pfam" id="PF01693">
    <property type="entry name" value="Cauli_VI"/>
    <property type="match status" value="1"/>
</dbReference>
<dbReference type="OrthoDB" id="7845843at2"/>
<dbReference type="EMBL" id="CP001940">
    <property type="protein sequence ID" value="ADH87326.1"/>
    <property type="molecule type" value="Genomic_DNA"/>
</dbReference>
<evidence type="ECO:0000256" key="10">
    <source>
        <dbReference type="HAMAP-Rule" id="MF_00042"/>
    </source>
</evidence>
<evidence type="ECO:0000256" key="5">
    <source>
        <dbReference type="ARBA" id="ARBA00022722"/>
    </source>
</evidence>
<comment type="catalytic activity">
    <reaction evidence="1 10">
        <text>Endonucleolytic cleavage to 5'-phosphomonoester.</text>
        <dbReference type="EC" id="3.1.26.4"/>
    </reaction>
</comment>
<dbReference type="Proteomes" id="UP000001508">
    <property type="component" value="Chromosome"/>
</dbReference>
<dbReference type="InterPro" id="IPR037056">
    <property type="entry name" value="RNase_H1_N_sf"/>
</dbReference>
<dbReference type="SUPFAM" id="SSF53098">
    <property type="entry name" value="Ribonuclease H-like"/>
    <property type="match status" value="1"/>
</dbReference>
<accession>D6Z1J2</accession>
<dbReference type="KEGG" id="dak:DaAHT2_2667"/>
<organism evidence="13 14">
    <name type="scientific">Desulfurivibrio alkaliphilus (strain DSM 19089 / UNIQEM U267 / AHT2)</name>
    <dbReference type="NCBI Taxonomy" id="589865"/>
    <lineage>
        <taxon>Bacteria</taxon>
        <taxon>Pseudomonadati</taxon>
        <taxon>Thermodesulfobacteriota</taxon>
        <taxon>Desulfobulbia</taxon>
        <taxon>Desulfobulbales</taxon>
        <taxon>Desulfobulbaceae</taxon>
        <taxon>Desulfurivibrio</taxon>
    </lineage>
</organism>
<dbReference type="PANTHER" id="PTHR10642">
    <property type="entry name" value="RIBONUCLEASE H1"/>
    <property type="match status" value="1"/>
</dbReference>
<evidence type="ECO:0000256" key="2">
    <source>
        <dbReference type="ARBA" id="ARBA00005300"/>
    </source>
</evidence>
<evidence type="ECO:0000256" key="6">
    <source>
        <dbReference type="ARBA" id="ARBA00022723"/>
    </source>
</evidence>
<dbReference type="InterPro" id="IPR011320">
    <property type="entry name" value="RNase_H1_N"/>
</dbReference>
<comment type="subunit">
    <text evidence="3 10">Monomer.</text>
</comment>
<feature type="binding site" evidence="10">
    <location>
        <position position="134"/>
    </location>
    <ligand>
        <name>Mg(2+)</name>
        <dbReference type="ChEBI" id="CHEBI:18420"/>
        <label>1</label>
    </ligand>
</feature>
<feature type="region of interest" description="Disordered" evidence="11">
    <location>
        <begin position="59"/>
        <end position="89"/>
    </location>
</feature>
<keyword evidence="9 10" id="KW-0460">Magnesium</keyword>
<dbReference type="Pfam" id="PF00075">
    <property type="entry name" value="RNase_H"/>
    <property type="match status" value="1"/>
</dbReference>
<dbReference type="PROSITE" id="PS50879">
    <property type="entry name" value="RNASE_H_1"/>
    <property type="match status" value="1"/>
</dbReference>
<dbReference type="EC" id="3.1.26.4" evidence="4 10"/>
<gene>
    <name evidence="10" type="primary">rnhA</name>
    <name evidence="13" type="ordered locus">DaAHT2_2667</name>
</gene>
<keyword evidence="6 10" id="KW-0479">Metal-binding</keyword>
<keyword evidence="7 10" id="KW-0255">Endonuclease</keyword>
<dbReference type="GO" id="GO:0000287">
    <property type="term" value="F:magnesium ion binding"/>
    <property type="evidence" value="ECO:0007669"/>
    <property type="project" value="UniProtKB-UniRule"/>
</dbReference>
<keyword evidence="8 10" id="KW-0378">Hydrolase</keyword>
<sequence>MAAGKKVYAVAVGRKPGIYHRWDLAKAQVYGFPGARYKGFAVEQEARAWLAEIAAGGGAAAGPSSRRSPAGKPARKPQAAGPPPDGPEGVVTIYTDGGVQGNPGPGGYGVVQLYNGESRELAGGFRLTTNNRMELMACIVALSELEHRDKPVRLYSDSSYVVNGINKGWAVNWRRRGWRKSDGQPALNRDLWGQLLDLLAERQVEFYWVRGHAGNHFNERCDQLAVASARRPGLPVDVEYEKTITAR</sequence>